<evidence type="ECO:0000313" key="4">
    <source>
        <dbReference type="EMBL" id="MBW8638919.1"/>
    </source>
</evidence>
<dbReference type="EMBL" id="JAICBX010000003">
    <property type="protein sequence ID" value="MBW8638919.1"/>
    <property type="molecule type" value="Genomic_DNA"/>
</dbReference>
<accession>A0AAE3D1K4</accession>
<proteinExistence type="predicted"/>
<dbReference type="PANTHER" id="PTHR33619">
    <property type="entry name" value="POLYSACCHARIDE EXPORT PROTEIN GFCE-RELATED"/>
    <property type="match status" value="1"/>
</dbReference>
<dbReference type="InterPro" id="IPR003715">
    <property type="entry name" value="Poly_export_N"/>
</dbReference>
<dbReference type="RefSeq" id="WP_220229639.1">
    <property type="nucleotide sequence ID" value="NZ_JAICBX010000003.1"/>
</dbReference>
<evidence type="ECO:0000256" key="1">
    <source>
        <dbReference type="ARBA" id="ARBA00022729"/>
    </source>
</evidence>
<organism evidence="4 5">
    <name type="scientific">Flavimaribacter sediminis</name>
    <dbReference type="NCBI Taxonomy" id="2865987"/>
    <lineage>
        <taxon>Bacteria</taxon>
        <taxon>Pseudomonadati</taxon>
        <taxon>Pseudomonadota</taxon>
        <taxon>Alphaproteobacteria</taxon>
        <taxon>Hyphomicrobiales</taxon>
        <taxon>Rhizobiaceae</taxon>
        <taxon>Flavimaribacter</taxon>
    </lineage>
</organism>
<gene>
    <name evidence="4" type="ORF">K1W69_17110</name>
</gene>
<feature type="domain" description="Polysaccharide export protein N-terminal" evidence="3">
    <location>
        <begin position="94"/>
        <end position="166"/>
    </location>
</feature>
<dbReference type="Proteomes" id="UP001196509">
    <property type="component" value="Unassembled WGS sequence"/>
</dbReference>
<evidence type="ECO:0000313" key="5">
    <source>
        <dbReference type="Proteomes" id="UP001196509"/>
    </source>
</evidence>
<name>A0AAE3D1K4_9HYPH</name>
<dbReference type="PROSITE" id="PS51257">
    <property type="entry name" value="PROKAR_LIPOPROTEIN"/>
    <property type="match status" value="1"/>
</dbReference>
<dbReference type="InterPro" id="IPR049712">
    <property type="entry name" value="Poly_export"/>
</dbReference>
<keyword evidence="5" id="KW-1185">Reference proteome</keyword>
<evidence type="ECO:0000256" key="2">
    <source>
        <dbReference type="SAM" id="SignalP"/>
    </source>
</evidence>
<dbReference type="PANTHER" id="PTHR33619:SF3">
    <property type="entry name" value="POLYSACCHARIDE EXPORT PROTEIN GFCE-RELATED"/>
    <property type="match status" value="1"/>
</dbReference>
<comment type="caution">
    <text evidence="4">The sequence shown here is derived from an EMBL/GenBank/DDBJ whole genome shotgun (WGS) entry which is preliminary data.</text>
</comment>
<dbReference type="AlphaFoldDB" id="A0AAE3D1K4"/>
<dbReference type="Gene3D" id="3.10.560.10">
    <property type="entry name" value="Outer membrane lipoprotein wza domain like"/>
    <property type="match status" value="1"/>
</dbReference>
<feature type="signal peptide" evidence="2">
    <location>
        <begin position="1"/>
        <end position="27"/>
    </location>
</feature>
<reference evidence="4" key="1">
    <citation type="submission" date="2021-08" db="EMBL/GenBank/DDBJ databases">
        <title>Hoeflea bacterium WL0058 sp. nov., isolated from the sediment.</title>
        <authorList>
            <person name="Wang L."/>
            <person name="Zhang D."/>
        </authorList>
    </citation>
    <scope>NUCLEOTIDE SEQUENCE</scope>
    <source>
        <strain evidence="4">WL0058</strain>
    </source>
</reference>
<dbReference type="Pfam" id="PF02563">
    <property type="entry name" value="Poly_export"/>
    <property type="match status" value="1"/>
</dbReference>
<feature type="chain" id="PRO_5042090417" evidence="2">
    <location>
        <begin position="28"/>
        <end position="413"/>
    </location>
</feature>
<keyword evidence="1 2" id="KW-0732">Signal</keyword>
<evidence type="ECO:0000259" key="3">
    <source>
        <dbReference type="Pfam" id="PF02563"/>
    </source>
</evidence>
<protein>
    <submittedName>
        <fullName evidence="4">Polysaccharide biosynthesis/export family protein</fullName>
    </submittedName>
</protein>
<dbReference type="GO" id="GO:0015159">
    <property type="term" value="F:polysaccharide transmembrane transporter activity"/>
    <property type="evidence" value="ECO:0007669"/>
    <property type="project" value="InterPro"/>
</dbReference>
<sequence length="413" mass="43756">MTKLQNGKATCRSALRLAVLLSATALCGCASLSKIENNEDVSRGLSYQAQYRSDGVGKSAASQSSVAINARKCTTGSGASVVSTSSYSGPVDTQLLSQGDLVTLIVEEDELLSGSYEIMQDGTLKITHVAPVRASGRTVEQVERELAATLKSNGYYRSVPRVSIRLQDIADARVNVSGAVFEPGSVSVGGQSSQDRDLLRQEASGAGARDRRLSRALQVAGGVRPDADLARIKLIRGGGATIIDVRPALDGRPFNDVILLSGDVVEVPSRNCFQEELVKPSSITMQGVRVFMSNLADSASNNAGAAIGKETQDLRYGTRFLQAIAGMNCLGGSKLTNANRTAALISRNPVTGESIVVERSVERLMRQADRDDFNPYIMPGDAMACYDSTYTTVTDVLETLPSVLGPVATLSLL</sequence>